<sequence>MINENKYIRQQIIELIQRVEMIKYNTIMTSINVVPLVDEFNQIVSDEFKKHQNLAHTSIQNYNQIIYYELLQLLTKRPMYRINYGNKIQYFNFYHKELHNALTAMN</sequence>
<evidence type="ECO:0000313" key="2">
    <source>
        <dbReference type="Proteomes" id="UP000044616"/>
    </source>
</evidence>
<organism evidence="1 2">
    <name type="scientific">Staphylococcus schweitzeri</name>
    <dbReference type="NCBI Taxonomy" id="1654388"/>
    <lineage>
        <taxon>Bacteria</taxon>
        <taxon>Bacillati</taxon>
        <taxon>Bacillota</taxon>
        <taxon>Bacilli</taxon>
        <taxon>Bacillales</taxon>
        <taxon>Staphylococcaceae</taxon>
        <taxon>Staphylococcus</taxon>
    </lineage>
</organism>
<reference evidence="1 2" key="1">
    <citation type="submission" date="2014-05" db="EMBL/GenBank/DDBJ databases">
        <authorList>
            <person name="Aslett A.Martin."/>
            <person name="De Silva Nishadi"/>
        </authorList>
    </citation>
    <scope>NUCLEOTIDE SEQUENCE [LARGE SCALE GENOMIC DNA]</scope>
</reference>
<protein>
    <submittedName>
        <fullName evidence="1">Uncharacterized protein</fullName>
    </submittedName>
</protein>
<gene>
    <name evidence="1" type="ORF">ERS140147_00700</name>
</gene>
<dbReference type="AlphaFoldDB" id="A0A077UGJ2"/>
<dbReference type="EMBL" id="CCEH01000004">
    <property type="protein sequence ID" value="CDR27594.1"/>
    <property type="molecule type" value="Genomic_DNA"/>
</dbReference>
<dbReference type="Proteomes" id="UP000044616">
    <property type="component" value="Unassembled WGS sequence"/>
</dbReference>
<dbReference type="RefSeq" id="WP_047529702.1">
    <property type="nucleotide sequence ID" value="NZ_CCEH01000004.1"/>
</dbReference>
<evidence type="ECO:0000313" key="1">
    <source>
        <dbReference type="EMBL" id="CDR27594.1"/>
    </source>
</evidence>
<name>A0A077UGJ2_9STAP</name>
<accession>A0A077UGJ2</accession>
<proteinExistence type="predicted"/>